<dbReference type="EMBL" id="JANCMU010000001">
    <property type="protein sequence ID" value="MDG4945579.1"/>
    <property type="molecule type" value="Genomic_DNA"/>
</dbReference>
<sequence length="166" mass="18913">MKIILNLLFVLVLMFTFSCKSETESSTQIDRNEPINIEFIKQGELSLINNDSIIKKLDIELAKTDNKRAIGLMNRNSLEENQGMLFVFQEDNMSGFYMKDTRISLDIIYLGEDSTVISISKNRQPFDLNSEGAPSPYRYVLEVNGGMSDAWGIKEGVTKINWTENL</sequence>
<dbReference type="InterPro" id="IPR038695">
    <property type="entry name" value="Saro_0823-like_sf"/>
</dbReference>
<name>A0A9X4N2J7_9FLAO</name>
<proteinExistence type="predicted"/>
<accession>A0A9X4N2J7</accession>
<feature type="chain" id="PRO_5040889901" evidence="1">
    <location>
        <begin position="21"/>
        <end position="166"/>
    </location>
</feature>
<organism evidence="2 3">
    <name type="scientific">Profundicola chukchiensis</name>
    <dbReference type="NCBI Taxonomy" id="2961959"/>
    <lineage>
        <taxon>Bacteria</taxon>
        <taxon>Pseudomonadati</taxon>
        <taxon>Bacteroidota</taxon>
        <taxon>Flavobacteriia</taxon>
        <taxon>Flavobacteriales</taxon>
        <taxon>Weeksellaceae</taxon>
        <taxon>Profundicola</taxon>
    </lineage>
</organism>
<dbReference type="PANTHER" id="PTHR37953">
    <property type="entry name" value="UPF0127 PROTEIN MJ1496"/>
    <property type="match status" value="1"/>
</dbReference>
<evidence type="ECO:0000313" key="3">
    <source>
        <dbReference type="Proteomes" id="UP001152599"/>
    </source>
</evidence>
<dbReference type="AlphaFoldDB" id="A0A9X4N2J7"/>
<comment type="caution">
    <text evidence="2">The sequence shown here is derived from an EMBL/GenBank/DDBJ whole genome shotgun (WGS) entry which is preliminary data.</text>
</comment>
<dbReference type="Proteomes" id="UP001152599">
    <property type="component" value="Unassembled WGS sequence"/>
</dbReference>
<feature type="signal peptide" evidence="1">
    <location>
        <begin position="1"/>
        <end position="20"/>
    </location>
</feature>
<dbReference type="PROSITE" id="PS51257">
    <property type="entry name" value="PROKAR_LIPOPROTEIN"/>
    <property type="match status" value="1"/>
</dbReference>
<evidence type="ECO:0000256" key="1">
    <source>
        <dbReference type="SAM" id="SignalP"/>
    </source>
</evidence>
<dbReference type="Pfam" id="PF02643">
    <property type="entry name" value="DUF192"/>
    <property type="match status" value="1"/>
</dbReference>
<dbReference type="InterPro" id="IPR003795">
    <property type="entry name" value="DUF192"/>
</dbReference>
<dbReference type="PANTHER" id="PTHR37953:SF1">
    <property type="entry name" value="UPF0127 PROTEIN MJ1496"/>
    <property type="match status" value="1"/>
</dbReference>
<dbReference type="RefSeq" id="WP_304420160.1">
    <property type="nucleotide sequence ID" value="NZ_JANCMU010000001.1"/>
</dbReference>
<protein>
    <submittedName>
        <fullName evidence="2">DUF192 domain-containing protein</fullName>
    </submittedName>
</protein>
<dbReference type="Gene3D" id="2.60.120.1140">
    <property type="entry name" value="Protein of unknown function DUF192"/>
    <property type="match status" value="1"/>
</dbReference>
<evidence type="ECO:0000313" key="2">
    <source>
        <dbReference type="EMBL" id="MDG4945579.1"/>
    </source>
</evidence>
<keyword evidence="3" id="KW-1185">Reference proteome</keyword>
<reference evidence="2" key="1">
    <citation type="submission" date="2022-07" db="EMBL/GenBank/DDBJ databases">
        <title>Description and genome-wide analysis of Profundicola chukchiensis gen. nov., sp. nov., marine bacteria isolated from bottom sediments of the Chukchi Sea.</title>
        <authorList>
            <person name="Romanenko L."/>
            <person name="Otstavnykh N."/>
            <person name="Kurilenko V."/>
            <person name="Eremeev V."/>
            <person name="Velansky P."/>
            <person name="Mikhailov V."/>
            <person name="Isaeva M."/>
        </authorList>
    </citation>
    <scope>NUCLEOTIDE SEQUENCE</scope>
    <source>
        <strain evidence="2">KMM 9713</strain>
    </source>
</reference>
<keyword evidence="1" id="KW-0732">Signal</keyword>
<gene>
    <name evidence="2" type="ORF">NMK71_04065</name>
</gene>